<evidence type="ECO:0000256" key="1">
    <source>
        <dbReference type="ARBA" id="ARBA00001709"/>
    </source>
</evidence>
<dbReference type="CDD" id="cd06558">
    <property type="entry name" value="crotonase-like"/>
    <property type="match status" value="1"/>
</dbReference>
<evidence type="ECO:0000256" key="3">
    <source>
        <dbReference type="ARBA" id="ARBA00011915"/>
    </source>
</evidence>
<dbReference type="SUPFAM" id="SSF52096">
    <property type="entry name" value="ClpP/crotonase"/>
    <property type="match status" value="1"/>
</dbReference>
<protein>
    <recommendedName>
        <fullName evidence="3">3-hydroxyisobutyryl-CoA hydrolase</fullName>
        <ecNumber evidence="3">3.1.2.4</ecNumber>
    </recommendedName>
    <alternativeName>
        <fullName evidence="6">3-hydroxyisobutyryl-coenzyme A hydrolase</fullName>
    </alternativeName>
</protein>
<dbReference type="InterPro" id="IPR032259">
    <property type="entry name" value="HIBYL-CoA-H"/>
</dbReference>
<evidence type="ECO:0000256" key="4">
    <source>
        <dbReference type="ARBA" id="ARBA00022801"/>
    </source>
</evidence>
<proteinExistence type="predicted"/>
<keyword evidence="4" id="KW-0378">Hydrolase</keyword>
<evidence type="ECO:0000313" key="8">
    <source>
        <dbReference type="EMBL" id="KAF1957926.1"/>
    </source>
</evidence>
<dbReference type="EC" id="3.1.2.4" evidence="3"/>
<dbReference type="PANTHER" id="PTHR43176">
    <property type="entry name" value="3-HYDROXYISOBUTYRYL-COA HYDROLASE-RELATED"/>
    <property type="match status" value="1"/>
</dbReference>
<evidence type="ECO:0000313" key="9">
    <source>
        <dbReference type="Proteomes" id="UP000800035"/>
    </source>
</evidence>
<dbReference type="GO" id="GO:0005739">
    <property type="term" value="C:mitochondrion"/>
    <property type="evidence" value="ECO:0007669"/>
    <property type="project" value="UniProtKB-SubCell"/>
</dbReference>
<accession>A0A6A5U4L6</accession>
<name>A0A6A5U4L6_9PLEO</name>
<dbReference type="PROSITE" id="PS00166">
    <property type="entry name" value="ENOYL_COA_HYDRATASE"/>
    <property type="match status" value="1"/>
</dbReference>
<dbReference type="NCBIfam" id="NF004127">
    <property type="entry name" value="PRK05617.1"/>
    <property type="match status" value="1"/>
</dbReference>
<dbReference type="InterPro" id="IPR018376">
    <property type="entry name" value="Enoyl-CoA_hyd/isom_CS"/>
</dbReference>
<evidence type="ECO:0000256" key="5">
    <source>
        <dbReference type="ARBA" id="ARBA00023128"/>
    </source>
</evidence>
<evidence type="ECO:0000259" key="7">
    <source>
        <dbReference type="Pfam" id="PF16113"/>
    </source>
</evidence>
<comment type="subcellular location">
    <subcellularLocation>
        <location evidence="2">Mitochondrion</location>
    </subcellularLocation>
</comment>
<dbReference type="InterPro" id="IPR029045">
    <property type="entry name" value="ClpP/crotonase-like_dom_sf"/>
</dbReference>
<dbReference type="AlphaFoldDB" id="A0A6A5U4L6"/>
<dbReference type="Proteomes" id="UP000800035">
    <property type="component" value="Unassembled WGS sequence"/>
</dbReference>
<reference evidence="8" key="1">
    <citation type="journal article" date="2020" name="Stud. Mycol.">
        <title>101 Dothideomycetes genomes: a test case for predicting lifestyles and emergence of pathogens.</title>
        <authorList>
            <person name="Haridas S."/>
            <person name="Albert R."/>
            <person name="Binder M."/>
            <person name="Bloem J."/>
            <person name="Labutti K."/>
            <person name="Salamov A."/>
            <person name="Andreopoulos B."/>
            <person name="Baker S."/>
            <person name="Barry K."/>
            <person name="Bills G."/>
            <person name="Bluhm B."/>
            <person name="Cannon C."/>
            <person name="Castanera R."/>
            <person name="Culley D."/>
            <person name="Daum C."/>
            <person name="Ezra D."/>
            <person name="Gonzalez J."/>
            <person name="Henrissat B."/>
            <person name="Kuo A."/>
            <person name="Liang C."/>
            <person name="Lipzen A."/>
            <person name="Lutzoni F."/>
            <person name="Magnuson J."/>
            <person name="Mondo S."/>
            <person name="Nolan M."/>
            <person name="Ohm R."/>
            <person name="Pangilinan J."/>
            <person name="Park H.-J."/>
            <person name="Ramirez L."/>
            <person name="Alfaro M."/>
            <person name="Sun H."/>
            <person name="Tritt A."/>
            <person name="Yoshinaga Y."/>
            <person name="Zwiers L.-H."/>
            <person name="Turgeon B."/>
            <person name="Goodwin S."/>
            <person name="Spatafora J."/>
            <person name="Crous P."/>
            <person name="Grigoriev I."/>
        </authorList>
    </citation>
    <scope>NUCLEOTIDE SEQUENCE</scope>
    <source>
        <strain evidence="8">CBS 675.92</strain>
    </source>
</reference>
<dbReference type="PANTHER" id="PTHR43176:SF3">
    <property type="entry name" value="3-HYDROXYISOBUTYRYL-COA HYDROLASE, MITOCHONDRIAL"/>
    <property type="match status" value="1"/>
</dbReference>
<organism evidence="8 9">
    <name type="scientific">Byssothecium circinans</name>
    <dbReference type="NCBI Taxonomy" id="147558"/>
    <lineage>
        <taxon>Eukaryota</taxon>
        <taxon>Fungi</taxon>
        <taxon>Dikarya</taxon>
        <taxon>Ascomycota</taxon>
        <taxon>Pezizomycotina</taxon>
        <taxon>Dothideomycetes</taxon>
        <taxon>Pleosporomycetidae</taxon>
        <taxon>Pleosporales</taxon>
        <taxon>Massarineae</taxon>
        <taxon>Massarinaceae</taxon>
        <taxon>Byssothecium</taxon>
    </lineage>
</organism>
<gene>
    <name evidence="8" type="ORF">CC80DRAFT_409815</name>
</gene>
<dbReference type="GO" id="GO:0006574">
    <property type="term" value="P:L-valine catabolic process"/>
    <property type="evidence" value="ECO:0007669"/>
    <property type="project" value="TreeGrafter"/>
</dbReference>
<dbReference type="FunFam" id="3.90.226.10:FF:000026">
    <property type="entry name" value="3-hydroxyisobutyryl-CoA hydrolase, mitochondrial"/>
    <property type="match status" value="1"/>
</dbReference>
<dbReference type="InterPro" id="IPR045004">
    <property type="entry name" value="ECH_dom"/>
</dbReference>
<dbReference type="Gene3D" id="3.90.226.10">
    <property type="entry name" value="2-enoyl-CoA Hydratase, Chain A, domain 1"/>
    <property type="match status" value="1"/>
</dbReference>
<feature type="domain" description="Enoyl-CoA hydratase/isomerase" evidence="7">
    <location>
        <begin position="71"/>
        <end position="419"/>
    </location>
</feature>
<dbReference type="GO" id="GO:0003860">
    <property type="term" value="F:3-hydroxyisobutyryl-CoA hydrolase activity"/>
    <property type="evidence" value="ECO:0007669"/>
    <property type="project" value="UniProtKB-EC"/>
</dbReference>
<evidence type="ECO:0000256" key="6">
    <source>
        <dbReference type="ARBA" id="ARBA00031181"/>
    </source>
</evidence>
<dbReference type="EMBL" id="ML976988">
    <property type="protein sequence ID" value="KAF1957926.1"/>
    <property type="molecule type" value="Genomic_DNA"/>
</dbReference>
<keyword evidence="9" id="KW-1185">Reference proteome</keyword>
<dbReference type="Pfam" id="PF16113">
    <property type="entry name" value="ECH_2"/>
    <property type="match status" value="1"/>
</dbReference>
<comment type="catalytic activity">
    <reaction evidence="1">
        <text>3-hydroxy-2-methylpropanoyl-CoA + H2O = 3-hydroxy-2-methylpropanoate + CoA + H(+)</text>
        <dbReference type="Rhea" id="RHEA:20888"/>
        <dbReference type="ChEBI" id="CHEBI:11805"/>
        <dbReference type="ChEBI" id="CHEBI:15377"/>
        <dbReference type="ChEBI" id="CHEBI:15378"/>
        <dbReference type="ChEBI" id="CHEBI:57287"/>
        <dbReference type="ChEBI" id="CHEBI:57340"/>
        <dbReference type="EC" id="3.1.2.4"/>
    </reaction>
</comment>
<dbReference type="OrthoDB" id="1737613at2759"/>
<keyword evidence="5" id="KW-0496">Mitochondrion</keyword>
<evidence type="ECO:0000256" key="2">
    <source>
        <dbReference type="ARBA" id="ARBA00004173"/>
    </source>
</evidence>
<sequence>MSLRTSIQRTAAPLSCATRTTPSTMPLRAKIAPTAWRTGTRMYSTPTEDVLAPQPDDSPDDVLFTNNYGVRSIELNRPAKLNSLNGSMARKIIPRLQEWAKSELAGVVIIKGKGRAFCAGGDVAALAKWNQQGPEGQQKSSDYFGLEYKLDHLIATYTKPYVAFMDGITMGGGVGLSIHAPFRIATENSIFAMPETTIGFFPDVGASFFLPRMEGAMGLYLALTSDQLKGVDLFYHGVATHYIHSSTLQALEARLAELQFPDYLSPNQRFKIIDATIEEFSTGLPATKPQISGELRKTIDKVFHKDQPSIHSILDSLAEVESSASSSEELKIWAKKTTETLHTRSPIAVAVTLQQMRIGRRWSISETFQREYEIASHFMAHHDFVEGVTARLIKRSKERPRWNPNTFDDVKRSDVSAFFARQEGKDPLPLISEKDYEEYPHQWLGLPKEDEILQEAAGKSEHEVVAALLEKHGGKQGVREKVAEVLERYNV</sequence>